<evidence type="ECO:0000256" key="1">
    <source>
        <dbReference type="ARBA" id="ARBA00004651"/>
    </source>
</evidence>
<evidence type="ECO:0000259" key="8">
    <source>
        <dbReference type="PROSITE" id="PS50928"/>
    </source>
</evidence>
<protein>
    <submittedName>
        <fullName evidence="9">Peptide ABC transporter permease</fullName>
    </submittedName>
</protein>
<gene>
    <name evidence="9" type="primary">oppB</name>
    <name evidence="9" type="ORF">GCM10007977_002410</name>
</gene>
<evidence type="ECO:0000256" key="2">
    <source>
        <dbReference type="ARBA" id="ARBA00022448"/>
    </source>
</evidence>
<evidence type="ECO:0000313" key="10">
    <source>
        <dbReference type="Proteomes" id="UP000642070"/>
    </source>
</evidence>
<dbReference type="RefSeq" id="WP_190247764.1">
    <property type="nucleotide sequence ID" value="NZ_BMPI01000001.1"/>
</dbReference>
<evidence type="ECO:0000256" key="6">
    <source>
        <dbReference type="ARBA" id="ARBA00023136"/>
    </source>
</evidence>
<feature type="transmembrane region" description="Helical" evidence="7">
    <location>
        <begin position="148"/>
        <end position="173"/>
    </location>
</feature>
<accession>A0A917SZC1</accession>
<dbReference type="PROSITE" id="PS50928">
    <property type="entry name" value="ABC_TM1"/>
    <property type="match status" value="1"/>
</dbReference>
<evidence type="ECO:0000256" key="4">
    <source>
        <dbReference type="ARBA" id="ARBA00022692"/>
    </source>
</evidence>
<feature type="transmembrane region" description="Helical" evidence="7">
    <location>
        <begin position="112"/>
        <end position="136"/>
    </location>
</feature>
<dbReference type="Pfam" id="PF19300">
    <property type="entry name" value="BPD_transp_1_N"/>
    <property type="match status" value="1"/>
</dbReference>
<sequence length="325" mass="34142">MLLYTLKRLVSAVCVIAATLVVSFALFFVAPTDPAGAICGNRCTPQRAADITRSLSLDRPVTVQFRDYVTGLFAGRDFSAGGAVVHCSAPCLGYSYTLGQPVTTLLAQAVPVTLSIVVGAAVVYLVVGVLAGTYAARRRGTLVDRAAVGVTLTVSSVPYFVVALIVALYATALPPSAYHSPLDDPLAWAGGLSAAWLTLGLANAAAYTRYSRAAMVDILNEDFLRTARAKGASPRRVVYRHGLRAALTPVATIFGLDLALQLTGAIFTESIFGLPGLGVLTLRAFNQFDLPVLMGGVLVGAVVLVAMNLIVDLLYTVLDPRVRLA</sequence>
<dbReference type="InterPro" id="IPR000515">
    <property type="entry name" value="MetI-like"/>
</dbReference>
<dbReference type="SUPFAM" id="SSF161098">
    <property type="entry name" value="MetI-like"/>
    <property type="match status" value="1"/>
</dbReference>
<evidence type="ECO:0000256" key="3">
    <source>
        <dbReference type="ARBA" id="ARBA00022475"/>
    </source>
</evidence>
<dbReference type="GO" id="GO:0055085">
    <property type="term" value="P:transmembrane transport"/>
    <property type="evidence" value="ECO:0007669"/>
    <property type="project" value="InterPro"/>
</dbReference>
<dbReference type="InterPro" id="IPR035906">
    <property type="entry name" value="MetI-like_sf"/>
</dbReference>
<dbReference type="CDD" id="cd06261">
    <property type="entry name" value="TM_PBP2"/>
    <property type="match status" value="1"/>
</dbReference>
<keyword evidence="4 7" id="KW-0812">Transmembrane</keyword>
<comment type="subcellular location">
    <subcellularLocation>
        <location evidence="1 7">Cell membrane</location>
        <topology evidence="1 7">Multi-pass membrane protein</topology>
    </subcellularLocation>
</comment>
<keyword evidence="3" id="KW-1003">Cell membrane</keyword>
<organism evidence="9 10">
    <name type="scientific">Dactylosporangium sucinum</name>
    <dbReference type="NCBI Taxonomy" id="1424081"/>
    <lineage>
        <taxon>Bacteria</taxon>
        <taxon>Bacillati</taxon>
        <taxon>Actinomycetota</taxon>
        <taxon>Actinomycetes</taxon>
        <taxon>Micromonosporales</taxon>
        <taxon>Micromonosporaceae</taxon>
        <taxon>Dactylosporangium</taxon>
    </lineage>
</organism>
<comment type="caution">
    <text evidence="9">The sequence shown here is derived from an EMBL/GenBank/DDBJ whole genome shotgun (WGS) entry which is preliminary data.</text>
</comment>
<keyword evidence="5 7" id="KW-1133">Transmembrane helix</keyword>
<feature type="transmembrane region" description="Helical" evidence="7">
    <location>
        <begin position="185"/>
        <end position="206"/>
    </location>
</feature>
<reference evidence="9" key="2">
    <citation type="submission" date="2020-09" db="EMBL/GenBank/DDBJ databases">
        <authorList>
            <person name="Sun Q."/>
            <person name="Ohkuma M."/>
        </authorList>
    </citation>
    <scope>NUCLEOTIDE SEQUENCE</scope>
    <source>
        <strain evidence="9">JCM 19831</strain>
    </source>
</reference>
<reference evidence="9" key="1">
    <citation type="journal article" date="2014" name="Int. J. Syst. Evol. Microbiol.">
        <title>Complete genome sequence of Corynebacterium casei LMG S-19264T (=DSM 44701T), isolated from a smear-ripened cheese.</title>
        <authorList>
            <consortium name="US DOE Joint Genome Institute (JGI-PGF)"/>
            <person name="Walter F."/>
            <person name="Albersmeier A."/>
            <person name="Kalinowski J."/>
            <person name="Ruckert C."/>
        </authorList>
    </citation>
    <scope>NUCLEOTIDE SEQUENCE</scope>
    <source>
        <strain evidence="9">JCM 19831</strain>
    </source>
</reference>
<dbReference type="InterPro" id="IPR045621">
    <property type="entry name" value="BPD_transp_1_N"/>
</dbReference>
<dbReference type="PANTHER" id="PTHR30465:SF0">
    <property type="entry name" value="OLIGOPEPTIDE TRANSPORT SYSTEM PERMEASE PROTEIN APPB"/>
    <property type="match status" value="1"/>
</dbReference>
<evidence type="ECO:0000256" key="5">
    <source>
        <dbReference type="ARBA" id="ARBA00022989"/>
    </source>
</evidence>
<feature type="domain" description="ABC transmembrane type-1" evidence="8">
    <location>
        <begin position="110"/>
        <end position="315"/>
    </location>
</feature>
<keyword evidence="10" id="KW-1185">Reference proteome</keyword>
<evidence type="ECO:0000313" key="9">
    <source>
        <dbReference type="EMBL" id="GGM04770.1"/>
    </source>
</evidence>
<keyword evidence="6 7" id="KW-0472">Membrane</keyword>
<name>A0A917SZC1_9ACTN</name>
<dbReference type="Proteomes" id="UP000642070">
    <property type="component" value="Unassembled WGS sequence"/>
</dbReference>
<dbReference type="GO" id="GO:0005886">
    <property type="term" value="C:plasma membrane"/>
    <property type="evidence" value="ECO:0007669"/>
    <property type="project" value="UniProtKB-SubCell"/>
</dbReference>
<feature type="transmembrane region" description="Helical" evidence="7">
    <location>
        <begin position="292"/>
        <end position="315"/>
    </location>
</feature>
<dbReference type="PANTHER" id="PTHR30465">
    <property type="entry name" value="INNER MEMBRANE ABC TRANSPORTER"/>
    <property type="match status" value="1"/>
</dbReference>
<keyword evidence="2 7" id="KW-0813">Transport</keyword>
<feature type="transmembrane region" description="Helical" evidence="7">
    <location>
        <begin position="9"/>
        <end position="30"/>
    </location>
</feature>
<dbReference type="Gene3D" id="1.10.3720.10">
    <property type="entry name" value="MetI-like"/>
    <property type="match status" value="1"/>
</dbReference>
<proteinExistence type="inferred from homology"/>
<dbReference type="AlphaFoldDB" id="A0A917SZC1"/>
<dbReference type="EMBL" id="BMPI01000001">
    <property type="protein sequence ID" value="GGM04770.1"/>
    <property type="molecule type" value="Genomic_DNA"/>
</dbReference>
<comment type="similarity">
    <text evidence="7">Belongs to the binding-protein-dependent transport system permease family.</text>
</comment>
<evidence type="ECO:0000256" key="7">
    <source>
        <dbReference type="RuleBase" id="RU363032"/>
    </source>
</evidence>
<dbReference type="Pfam" id="PF00528">
    <property type="entry name" value="BPD_transp_1"/>
    <property type="match status" value="1"/>
</dbReference>
<feature type="transmembrane region" description="Helical" evidence="7">
    <location>
        <begin position="245"/>
        <end position="272"/>
    </location>
</feature>